<dbReference type="PROSITE" id="PS00887">
    <property type="entry name" value="ILVD_EDD_2"/>
    <property type="match status" value="1"/>
</dbReference>
<reference evidence="19" key="1">
    <citation type="submission" date="2019-08" db="EMBL/GenBank/DDBJ databases">
        <title>Seonamhaeicola sediminis sp. nov., isolated from marine sediment.</title>
        <authorList>
            <person name="Cao W.R."/>
        </authorList>
    </citation>
    <scope>NUCLEOTIDE SEQUENCE [LARGE SCALE GENOMIC DNA]</scope>
    <source>
        <strain evidence="19">Gy8</strain>
    </source>
</reference>
<dbReference type="OrthoDB" id="9807077at2"/>
<keyword evidence="9 15" id="KW-0456">Lyase</keyword>
<dbReference type="UniPathway" id="UPA00047">
    <property type="reaction ID" value="UER00057"/>
</dbReference>
<evidence type="ECO:0000256" key="1">
    <source>
        <dbReference type="ARBA" id="ARBA00001946"/>
    </source>
</evidence>
<dbReference type="InterPro" id="IPR056740">
    <property type="entry name" value="ILV_EDD_C"/>
</dbReference>
<dbReference type="InterPro" id="IPR037237">
    <property type="entry name" value="IlvD/EDD_N"/>
</dbReference>
<keyword evidence="10 15" id="KW-0100">Branched-chain amino acid biosynthesis</keyword>
<keyword evidence="4 15" id="KW-0001">2Fe-2S</keyword>
<evidence type="ECO:0000256" key="10">
    <source>
        <dbReference type="ARBA" id="ARBA00023304"/>
    </source>
</evidence>
<dbReference type="GO" id="GO:0051537">
    <property type="term" value="F:2 iron, 2 sulfur cluster binding"/>
    <property type="evidence" value="ECO:0007669"/>
    <property type="project" value="UniProtKB-UniRule"/>
</dbReference>
<evidence type="ECO:0000259" key="16">
    <source>
        <dbReference type="Pfam" id="PF00920"/>
    </source>
</evidence>
<evidence type="ECO:0000256" key="8">
    <source>
        <dbReference type="ARBA" id="ARBA00023014"/>
    </source>
</evidence>
<keyword evidence="3 15" id="KW-0028">Amino-acid biosynthesis</keyword>
<dbReference type="Proteomes" id="UP000321790">
    <property type="component" value="Unassembled WGS sequence"/>
</dbReference>
<feature type="domain" description="Dihydroxy-acid/6-phosphogluconate dehydratase N-terminal" evidence="16">
    <location>
        <begin position="36"/>
        <end position="353"/>
    </location>
</feature>
<dbReference type="GO" id="GO:0004160">
    <property type="term" value="F:dihydroxy-acid dehydratase activity"/>
    <property type="evidence" value="ECO:0007669"/>
    <property type="project" value="UniProtKB-UniRule"/>
</dbReference>
<evidence type="ECO:0000256" key="13">
    <source>
        <dbReference type="ARBA" id="ARBA00029437"/>
    </source>
</evidence>
<name>A0A5C7AKD1_9FLAO</name>
<dbReference type="GO" id="GO:0009099">
    <property type="term" value="P:L-valine biosynthetic process"/>
    <property type="evidence" value="ECO:0007669"/>
    <property type="project" value="UniProtKB-UniRule"/>
</dbReference>
<evidence type="ECO:0000313" key="18">
    <source>
        <dbReference type="EMBL" id="TXE06232.1"/>
    </source>
</evidence>
<evidence type="ECO:0000256" key="6">
    <source>
        <dbReference type="ARBA" id="ARBA00022842"/>
    </source>
</evidence>
<dbReference type="FunFam" id="3.50.30.80:FF:000001">
    <property type="entry name" value="Dihydroxy-acid dehydratase"/>
    <property type="match status" value="1"/>
</dbReference>
<evidence type="ECO:0000256" key="7">
    <source>
        <dbReference type="ARBA" id="ARBA00023004"/>
    </source>
</evidence>
<dbReference type="InterPro" id="IPR004404">
    <property type="entry name" value="DihydroxyA_deHydtase"/>
</dbReference>
<keyword evidence="8 15" id="KW-0411">Iron-sulfur</keyword>
<dbReference type="InterPro" id="IPR020558">
    <property type="entry name" value="DiOHA_6PGluconate_deHydtase_CS"/>
</dbReference>
<dbReference type="InterPro" id="IPR000581">
    <property type="entry name" value="ILV_EDD_N"/>
</dbReference>
<comment type="pathway">
    <text evidence="12 15">Amino-acid biosynthesis; L-valine biosynthesis; L-valine from pyruvate: step 3/4.</text>
</comment>
<dbReference type="GO" id="GO:0009097">
    <property type="term" value="P:isoleucine biosynthetic process"/>
    <property type="evidence" value="ECO:0007669"/>
    <property type="project" value="UniProtKB-UniRule"/>
</dbReference>
<sequence length="560" mass="59553">MNKLNKHSSRLTQDESQPASQAMLYAVGFSDEDMQKAQIGIASTGYDGNPCNMHLNGLKDEVKVECNIAGMVGLGFNTIGVSDGISMGTSGMNYSLVSRDIIADSIETIMNAQSYDGLIAIVGCDKNMPGAVMSMLRLNRPSIMMYGGTIKSGNYKGKKLNIVSAFEALGQKVAGEIDEAEYKEIIKRSIPGAGACGGMYTANTMASAIECMGFALPYNSSIPAENPNKLSEAERYARAIKNLLELDLKPLDIISKKSIENAITLVNALGGSTNAVLHFLAIAHAADIDFTLEDFQRVSNKTPLIGDLKPSGKYLMEDVHGVGGTPAIMKYLLEEGYLHGDCMTVTGKTLAENLADVKAMEFEDQDIVYPTDKALKTSGNLQILYGNLATDGAVAKISGKEGLVFEGKAVVYNSEQDANTGISNGEVKRGDVVVIRYVGPKGGPGMPEMLKPTSLIMGAGLGKSVALITDGRFSGGTHGFVVGHITPEAQSGGAIGLVETGDTIRISAEDNSINVLISEEELAQRKANWQEPALKHKKGILYKYAKCVAPASEGCVTDKY</sequence>
<keyword evidence="5 15" id="KW-0479">Metal-binding</keyword>
<evidence type="ECO:0000256" key="14">
    <source>
        <dbReference type="ARBA" id="ARBA00029490"/>
    </source>
</evidence>
<evidence type="ECO:0000256" key="12">
    <source>
        <dbReference type="ARBA" id="ARBA00029436"/>
    </source>
</evidence>
<dbReference type="EC" id="4.2.1.9" evidence="14 15"/>
<comment type="caution">
    <text evidence="18">The sequence shown here is derived from an EMBL/GenBank/DDBJ whole genome shotgun (WGS) entry which is preliminary data.</text>
</comment>
<feature type="binding site" evidence="15">
    <location>
        <position position="51"/>
    </location>
    <ligand>
        <name>[2Fe-2S] cluster</name>
        <dbReference type="ChEBI" id="CHEBI:190135"/>
    </ligand>
</feature>
<comment type="cofactor">
    <cofactor evidence="1 15">
        <name>Mg(2+)</name>
        <dbReference type="ChEBI" id="CHEBI:18420"/>
    </cofactor>
</comment>
<dbReference type="InterPro" id="IPR050165">
    <property type="entry name" value="DHAD_IlvD/Edd"/>
</dbReference>
<comment type="catalytic activity">
    <reaction evidence="15">
        <text>(2R,3R)-2,3-dihydroxy-3-methylpentanoate = (S)-3-methyl-2-oxopentanoate + H2O</text>
        <dbReference type="Rhea" id="RHEA:27694"/>
        <dbReference type="ChEBI" id="CHEBI:15377"/>
        <dbReference type="ChEBI" id="CHEBI:35146"/>
        <dbReference type="ChEBI" id="CHEBI:49258"/>
        <dbReference type="EC" id="4.2.1.9"/>
    </reaction>
</comment>
<comment type="catalytic activity">
    <reaction evidence="11">
        <text>(2R)-2,3-dihydroxy-3-methylbutanoate = 3-methyl-2-oxobutanoate + H2O</text>
        <dbReference type="Rhea" id="RHEA:24809"/>
        <dbReference type="ChEBI" id="CHEBI:11851"/>
        <dbReference type="ChEBI" id="CHEBI:15377"/>
        <dbReference type="ChEBI" id="CHEBI:49072"/>
        <dbReference type="EC" id="4.2.1.9"/>
    </reaction>
    <physiologicalReaction direction="left-to-right" evidence="11">
        <dbReference type="Rhea" id="RHEA:24810"/>
    </physiologicalReaction>
</comment>
<dbReference type="PANTHER" id="PTHR21000">
    <property type="entry name" value="DIHYDROXY-ACID DEHYDRATASE DAD"/>
    <property type="match status" value="1"/>
</dbReference>
<dbReference type="Pfam" id="PF24877">
    <property type="entry name" value="ILV_EDD_C"/>
    <property type="match status" value="1"/>
</dbReference>
<dbReference type="GO" id="GO:0000287">
    <property type="term" value="F:magnesium ion binding"/>
    <property type="evidence" value="ECO:0007669"/>
    <property type="project" value="UniProtKB-UniRule"/>
</dbReference>
<proteinExistence type="inferred from homology"/>
<organism evidence="18 19">
    <name type="scientific">Seonamhaeicola algicola</name>
    <dbReference type="NCBI Taxonomy" id="1719036"/>
    <lineage>
        <taxon>Bacteria</taxon>
        <taxon>Pseudomonadati</taxon>
        <taxon>Bacteroidota</taxon>
        <taxon>Flavobacteriia</taxon>
        <taxon>Flavobacteriales</taxon>
        <taxon>Flavobacteriaceae</taxon>
    </lineage>
</organism>
<gene>
    <name evidence="15 18" type="primary">ilvD</name>
    <name evidence="18" type="ORF">FUA26_14760</name>
</gene>
<feature type="modified residue" description="N6-carboxylysine" evidence="15">
    <location>
        <position position="126"/>
    </location>
</feature>
<evidence type="ECO:0000256" key="15">
    <source>
        <dbReference type="HAMAP-Rule" id="MF_00012"/>
    </source>
</evidence>
<accession>A0A5C7AKD1</accession>
<dbReference type="NCBIfam" id="TIGR00110">
    <property type="entry name" value="ilvD"/>
    <property type="match status" value="1"/>
</dbReference>
<evidence type="ECO:0000256" key="4">
    <source>
        <dbReference type="ARBA" id="ARBA00022714"/>
    </source>
</evidence>
<evidence type="ECO:0000259" key="17">
    <source>
        <dbReference type="Pfam" id="PF24877"/>
    </source>
</evidence>
<evidence type="ECO:0000313" key="19">
    <source>
        <dbReference type="Proteomes" id="UP000321790"/>
    </source>
</evidence>
<feature type="binding site" evidence="15">
    <location>
        <position position="125"/>
    </location>
    <ligand>
        <name>Mg(2+)</name>
        <dbReference type="ChEBI" id="CHEBI:18420"/>
    </ligand>
</feature>
<keyword evidence="7 15" id="KW-0408">Iron</keyword>
<comment type="similarity">
    <text evidence="2 15">Belongs to the IlvD/Edd family.</text>
</comment>
<evidence type="ECO:0000256" key="9">
    <source>
        <dbReference type="ARBA" id="ARBA00023239"/>
    </source>
</evidence>
<feature type="domain" description="Dihydroxy-acid/6-phosphogluconate dehydratase C-terminal" evidence="17">
    <location>
        <begin position="366"/>
        <end position="555"/>
    </location>
</feature>
<dbReference type="NCBIfam" id="NF002068">
    <property type="entry name" value="PRK00911.1"/>
    <property type="match status" value="1"/>
</dbReference>
<feature type="binding site" description="via carbamate group" evidence="15">
    <location>
        <position position="126"/>
    </location>
    <ligand>
        <name>Mg(2+)</name>
        <dbReference type="ChEBI" id="CHEBI:18420"/>
    </ligand>
</feature>
<evidence type="ECO:0000256" key="2">
    <source>
        <dbReference type="ARBA" id="ARBA00006486"/>
    </source>
</evidence>
<comment type="function">
    <text evidence="15">Functions in the biosynthesis of branched-chain amino acids. Catalyzes the dehydration of (2R,3R)-2,3-dihydroxy-3-methylpentanoate (2,3-dihydroxy-3-methylvalerate) into 2-oxo-3-methylpentanoate (2-oxo-3-methylvalerate) and of (2R)-2,3-dihydroxy-3-methylbutanoate (2,3-dihydroxyisovalerate) into 2-oxo-3-methylbutanoate (2-oxoisovalerate), the penultimate precursor to L-isoleucine and L-valine, respectively.</text>
</comment>
<dbReference type="EMBL" id="VOSC01000033">
    <property type="protein sequence ID" value="TXE06232.1"/>
    <property type="molecule type" value="Genomic_DNA"/>
</dbReference>
<evidence type="ECO:0000256" key="3">
    <source>
        <dbReference type="ARBA" id="ARBA00022605"/>
    </source>
</evidence>
<keyword evidence="6 15" id="KW-0460">Magnesium</keyword>
<evidence type="ECO:0000256" key="5">
    <source>
        <dbReference type="ARBA" id="ARBA00022723"/>
    </source>
</evidence>
<feature type="binding site" evidence="15">
    <location>
        <position position="83"/>
    </location>
    <ligand>
        <name>Mg(2+)</name>
        <dbReference type="ChEBI" id="CHEBI:18420"/>
    </ligand>
</feature>
<dbReference type="AlphaFoldDB" id="A0A5C7AKD1"/>
<feature type="binding site" evidence="15">
    <location>
        <position position="448"/>
    </location>
    <ligand>
        <name>Mg(2+)</name>
        <dbReference type="ChEBI" id="CHEBI:18420"/>
    </ligand>
</feature>
<comment type="cofactor">
    <cofactor evidence="15">
        <name>[2Fe-2S] cluster</name>
        <dbReference type="ChEBI" id="CHEBI:190135"/>
    </cofactor>
    <text evidence="15">Binds 1 [2Fe-2S] cluster per subunit. This cluster acts as a Lewis acid cofactor.</text>
</comment>
<keyword evidence="19" id="KW-1185">Reference proteome</keyword>
<dbReference type="Pfam" id="PF00920">
    <property type="entry name" value="ILVD_EDD_N"/>
    <property type="match status" value="1"/>
</dbReference>
<dbReference type="HAMAP" id="MF_00012">
    <property type="entry name" value="IlvD"/>
    <property type="match status" value="1"/>
</dbReference>
<dbReference type="UniPathway" id="UPA00049">
    <property type="reaction ID" value="UER00061"/>
</dbReference>
<dbReference type="RefSeq" id="WP_147137840.1">
    <property type="nucleotide sequence ID" value="NZ_VOSC01000033.1"/>
</dbReference>
<dbReference type="Gene3D" id="3.50.30.80">
    <property type="entry name" value="IlvD/EDD C-terminal domain-like"/>
    <property type="match status" value="1"/>
</dbReference>
<dbReference type="PANTHER" id="PTHR21000:SF5">
    <property type="entry name" value="DIHYDROXY-ACID DEHYDRATASE, MITOCHONDRIAL"/>
    <property type="match status" value="1"/>
</dbReference>
<dbReference type="SUPFAM" id="SSF143975">
    <property type="entry name" value="IlvD/EDD N-terminal domain-like"/>
    <property type="match status" value="1"/>
</dbReference>
<dbReference type="SUPFAM" id="SSF52016">
    <property type="entry name" value="LeuD/IlvD-like"/>
    <property type="match status" value="1"/>
</dbReference>
<protein>
    <recommendedName>
        <fullName evidence="14 15">Dihydroxy-acid dehydratase</fullName>
        <shortName evidence="15">DAD</shortName>
        <ecNumber evidence="14 15">4.2.1.9</ecNumber>
    </recommendedName>
</protein>
<comment type="pathway">
    <text evidence="13 15">Amino-acid biosynthesis; L-isoleucine biosynthesis; L-isoleucine from 2-oxobutanoate: step 3/4.</text>
</comment>
<dbReference type="InterPro" id="IPR042096">
    <property type="entry name" value="Dihydro-acid_dehy_C"/>
</dbReference>
<comment type="subunit">
    <text evidence="15">Homodimer.</text>
</comment>
<comment type="caution">
    <text evidence="15">Lacks conserved residue(s) required for the propagation of feature annotation.</text>
</comment>
<feature type="active site" description="Proton acceptor" evidence="15">
    <location>
        <position position="474"/>
    </location>
</feature>
<evidence type="ECO:0000256" key="11">
    <source>
        <dbReference type="ARBA" id="ARBA00029304"/>
    </source>
</evidence>